<reference evidence="1" key="1">
    <citation type="submission" date="2022-06" db="EMBL/GenBank/DDBJ databases">
        <title>Complete genome sequences of two strains of the flax pathogen Septoria linicola.</title>
        <authorList>
            <person name="Lapalu N."/>
            <person name="Simon A."/>
            <person name="Demenou B."/>
            <person name="Paumier D."/>
            <person name="Guillot M.-P."/>
            <person name="Gout L."/>
            <person name="Valade R."/>
        </authorList>
    </citation>
    <scope>NUCLEOTIDE SEQUENCE</scope>
    <source>
        <strain evidence="1">SE15195</strain>
    </source>
</reference>
<gene>
    <name evidence="1" type="ORF">Slin15195_G129650</name>
</gene>
<evidence type="ECO:0000313" key="2">
    <source>
        <dbReference type="Proteomes" id="UP001056384"/>
    </source>
</evidence>
<protein>
    <submittedName>
        <fullName evidence="1">Uncharacterized protein</fullName>
    </submittedName>
</protein>
<organism evidence="1 2">
    <name type="scientific">Septoria linicola</name>
    <dbReference type="NCBI Taxonomy" id="215465"/>
    <lineage>
        <taxon>Eukaryota</taxon>
        <taxon>Fungi</taxon>
        <taxon>Dikarya</taxon>
        <taxon>Ascomycota</taxon>
        <taxon>Pezizomycotina</taxon>
        <taxon>Dothideomycetes</taxon>
        <taxon>Dothideomycetidae</taxon>
        <taxon>Mycosphaerellales</taxon>
        <taxon>Mycosphaerellaceae</taxon>
        <taxon>Septoria</taxon>
    </lineage>
</organism>
<dbReference type="EMBL" id="CP099431">
    <property type="protein sequence ID" value="USW59646.1"/>
    <property type="molecule type" value="Genomic_DNA"/>
</dbReference>
<dbReference type="Proteomes" id="UP001056384">
    <property type="component" value="Chromosome 14"/>
</dbReference>
<accession>A0A9Q9B9R4</accession>
<name>A0A9Q9B9R4_9PEZI</name>
<evidence type="ECO:0000313" key="1">
    <source>
        <dbReference type="EMBL" id="USW59646.1"/>
    </source>
</evidence>
<proteinExistence type="predicted"/>
<sequence length="147" mass="16832">MVTRNNYTGKIPVVRQFFEENELIGIDDLCPSNLLDLWEALKFGDSGDLEKRMINFFGWMRKNLTEYDKVKGWGPTALVRDAVELRRNKNMMKAPKQNNPYAPNTLTDLDKKIDDAKRAAEQYEAGIIESLRVLCSSGCRCDGTSHR</sequence>
<keyword evidence="2" id="KW-1185">Reference proteome</keyword>
<dbReference type="AlphaFoldDB" id="A0A9Q9B9R4"/>